<dbReference type="EMBL" id="CP026538">
    <property type="protein sequence ID" value="QAZ67235.1"/>
    <property type="molecule type" value="Genomic_DNA"/>
</dbReference>
<keyword evidence="6" id="KW-0808">Transferase</keyword>
<protein>
    <recommendedName>
        <fullName evidence="3 10">Quinolinate synthase</fullName>
        <ecNumber evidence="3 10">2.5.1.72</ecNumber>
    </recommendedName>
</protein>
<keyword evidence="12" id="KW-1185">Reference proteome</keyword>
<dbReference type="RefSeq" id="WP_129351610.1">
    <property type="nucleotide sequence ID" value="NZ_CP026538.1"/>
</dbReference>
<evidence type="ECO:0000256" key="10">
    <source>
        <dbReference type="NCBIfam" id="TIGR00550"/>
    </source>
</evidence>
<evidence type="ECO:0000256" key="5">
    <source>
        <dbReference type="ARBA" id="ARBA00022642"/>
    </source>
</evidence>
<organism evidence="11 12">
    <name type="scientific">Solidesulfovibrio carbinolicus</name>
    <dbReference type="NCBI Taxonomy" id="296842"/>
    <lineage>
        <taxon>Bacteria</taxon>
        <taxon>Pseudomonadati</taxon>
        <taxon>Thermodesulfobacteriota</taxon>
        <taxon>Desulfovibrionia</taxon>
        <taxon>Desulfovibrionales</taxon>
        <taxon>Desulfovibrionaceae</taxon>
        <taxon>Solidesulfovibrio</taxon>
    </lineage>
</organism>
<evidence type="ECO:0000256" key="2">
    <source>
        <dbReference type="ARBA" id="ARBA00005065"/>
    </source>
</evidence>
<keyword evidence="4" id="KW-0004">4Fe-4S</keyword>
<evidence type="ECO:0000256" key="7">
    <source>
        <dbReference type="ARBA" id="ARBA00022723"/>
    </source>
</evidence>
<keyword evidence="7" id="KW-0479">Metal-binding</keyword>
<keyword evidence="5" id="KW-0662">Pyridine nucleotide biosynthesis</keyword>
<dbReference type="Proteomes" id="UP000293296">
    <property type="component" value="Chromosome"/>
</dbReference>
<dbReference type="GO" id="GO:0046872">
    <property type="term" value="F:metal ion binding"/>
    <property type="evidence" value="ECO:0007669"/>
    <property type="project" value="UniProtKB-KW"/>
</dbReference>
<evidence type="ECO:0000256" key="1">
    <source>
        <dbReference type="ARBA" id="ARBA00001966"/>
    </source>
</evidence>
<dbReference type="GO" id="GO:0034628">
    <property type="term" value="P:'de novo' NAD+ biosynthetic process from L-aspartate"/>
    <property type="evidence" value="ECO:0007669"/>
    <property type="project" value="TreeGrafter"/>
</dbReference>
<dbReference type="NCBIfam" id="TIGR00550">
    <property type="entry name" value="nadA"/>
    <property type="match status" value="1"/>
</dbReference>
<sequence length="344" mass="36192">MTTAETATKIDEIRRKRGSDLAILAHHYQTDDVVAHADILGDSLELSRKIAALSARDIVFCGVYFMAETAAMLAAPGQRIHIPAPDAACVMSEMAPAALVEAVLTRLREAGRAVLPLTYVNSSAAVKAVVGACGGAVCTSANAPKMLKWALDHGRGVLFLPDKMLGQNTCNTLGVPESARHILDVRGGGSQLDLAAATKAEVLLWPGQCVIHARFKARDIAAIRVQTPEARIVVHPECSPETVSAADAAGSTSFIIKYVAEAPEGSEIVIGTEINLVKRLAKQYQGKKTIRPLALSACSNMAKGTEANLLATLQNLDAAEPVRVDEAVCAPAALAVTRMLEASA</sequence>
<dbReference type="GO" id="GO:0008987">
    <property type="term" value="F:quinolinate synthetase A activity"/>
    <property type="evidence" value="ECO:0007669"/>
    <property type="project" value="UniProtKB-UniRule"/>
</dbReference>
<dbReference type="NCBIfam" id="NF006883">
    <property type="entry name" value="PRK09375.2-4"/>
    <property type="match status" value="1"/>
</dbReference>
<reference evidence="11 12" key="1">
    <citation type="submission" date="2018-02" db="EMBL/GenBank/DDBJ databases">
        <title>Genome sequence of Desulfovibrio carbinolicus DSM 3852.</title>
        <authorList>
            <person name="Wilbanks E."/>
            <person name="Skennerton C.T."/>
            <person name="Orphan V.J."/>
        </authorList>
    </citation>
    <scope>NUCLEOTIDE SEQUENCE [LARGE SCALE GENOMIC DNA]</scope>
    <source>
        <strain evidence="11 12">DSM 3852</strain>
    </source>
</reference>
<dbReference type="KEGG" id="dcb:C3Y92_08320"/>
<evidence type="ECO:0000256" key="9">
    <source>
        <dbReference type="ARBA" id="ARBA00023014"/>
    </source>
</evidence>
<evidence type="ECO:0000256" key="6">
    <source>
        <dbReference type="ARBA" id="ARBA00022679"/>
    </source>
</evidence>
<evidence type="ECO:0000313" key="12">
    <source>
        <dbReference type="Proteomes" id="UP000293296"/>
    </source>
</evidence>
<dbReference type="UniPathway" id="UPA00253">
    <property type="reaction ID" value="UER00327"/>
</dbReference>
<evidence type="ECO:0000313" key="11">
    <source>
        <dbReference type="EMBL" id="QAZ67235.1"/>
    </source>
</evidence>
<dbReference type="PANTHER" id="PTHR30573">
    <property type="entry name" value="QUINOLINATE SYNTHETASE A"/>
    <property type="match status" value="1"/>
</dbReference>
<dbReference type="OrthoDB" id="9801204at2"/>
<evidence type="ECO:0000256" key="4">
    <source>
        <dbReference type="ARBA" id="ARBA00022485"/>
    </source>
</evidence>
<evidence type="ECO:0000256" key="8">
    <source>
        <dbReference type="ARBA" id="ARBA00023004"/>
    </source>
</evidence>
<dbReference type="Pfam" id="PF02445">
    <property type="entry name" value="NadA"/>
    <property type="match status" value="1"/>
</dbReference>
<name>A0A4P6HK20_9BACT</name>
<dbReference type="Gene3D" id="3.40.50.10800">
    <property type="entry name" value="NadA-like"/>
    <property type="match status" value="3"/>
</dbReference>
<accession>A0A4P6HK20</accession>
<dbReference type="GO" id="GO:0051539">
    <property type="term" value="F:4 iron, 4 sulfur cluster binding"/>
    <property type="evidence" value="ECO:0007669"/>
    <property type="project" value="UniProtKB-KW"/>
</dbReference>
<gene>
    <name evidence="11" type="ORF">C3Y92_08320</name>
</gene>
<dbReference type="GO" id="GO:0005829">
    <property type="term" value="C:cytosol"/>
    <property type="evidence" value="ECO:0007669"/>
    <property type="project" value="TreeGrafter"/>
</dbReference>
<dbReference type="AlphaFoldDB" id="A0A4P6HK20"/>
<dbReference type="InterPro" id="IPR036094">
    <property type="entry name" value="NadA_sf"/>
</dbReference>
<proteinExistence type="predicted"/>
<evidence type="ECO:0000256" key="3">
    <source>
        <dbReference type="ARBA" id="ARBA00012669"/>
    </source>
</evidence>
<dbReference type="EC" id="2.5.1.72" evidence="3 10"/>
<dbReference type="PANTHER" id="PTHR30573:SF0">
    <property type="entry name" value="QUINOLINATE SYNTHASE, CHLOROPLASTIC"/>
    <property type="match status" value="1"/>
</dbReference>
<dbReference type="InterPro" id="IPR003473">
    <property type="entry name" value="NadA"/>
</dbReference>
<keyword evidence="8" id="KW-0408">Iron</keyword>
<comment type="cofactor">
    <cofactor evidence="1">
        <name>[4Fe-4S] cluster</name>
        <dbReference type="ChEBI" id="CHEBI:49883"/>
    </cofactor>
</comment>
<keyword evidence="9" id="KW-0411">Iron-sulfur</keyword>
<dbReference type="SUPFAM" id="SSF142754">
    <property type="entry name" value="NadA-like"/>
    <property type="match status" value="1"/>
</dbReference>
<comment type="pathway">
    <text evidence="2">Cofactor biosynthesis; NAD(+) biosynthesis; quinolinate from iminoaspartate: step 1/1.</text>
</comment>